<gene>
    <name evidence="1" type="ORF">HMPREF9098_1258</name>
</gene>
<proteinExistence type="predicted"/>
<reference evidence="1 2" key="1">
    <citation type="submission" date="2011-01" db="EMBL/GenBank/DDBJ databases">
        <authorList>
            <person name="Muzny D."/>
            <person name="Qin X."/>
            <person name="Deng J."/>
            <person name="Jiang H."/>
            <person name="Liu Y."/>
            <person name="Qu J."/>
            <person name="Song X.-Z."/>
            <person name="Zhang L."/>
            <person name="Thornton R."/>
            <person name="Coyle M."/>
            <person name="Francisco L."/>
            <person name="Jackson L."/>
            <person name="Javaid M."/>
            <person name="Korchina V."/>
            <person name="Kovar C."/>
            <person name="Mata R."/>
            <person name="Mathew T."/>
            <person name="Ngo R."/>
            <person name="Nguyen L."/>
            <person name="Nguyen N."/>
            <person name="Okwuonu G."/>
            <person name="Ongeri F."/>
            <person name="Pham C."/>
            <person name="Simmons D."/>
            <person name="Wilczek-Boney K."/>
            <person name="Hale W."/>
            <person name="Jakkamsetti A."/>
            <person name="Pham P."/>
            <person name="Ruth R."/>
            <person name="San Lucas F."/>
            <person name="Warren J."/>
            <person name="Zhang J."/>
            <person name="Zhao Z."/>
            <person name="Zhou C."/>
            <person name="Zhu D."/>
            <person name="Lee S."/>
            <person name="Bess C."/>
            <person name="Blankenburg K."/>
            <person name="Forbes L."/>
            <person name="Fu Q."/>
            <person name="Gubbala S."/>
            <person name="Hirani K."/>
            <person name="Jayaseelan J.C."/>
            <person name="Lara F."/>
            <person name="Munidasa M."/>
            <person name="Palculict T."/>
            <person name="Patil S."/>
            <person name="Pu L.-L."/>
            <person name="Saada N."/>
            <person name="Tang L."/>
            <person name="Weissenberger G."/>
            <person name="Zhu Y."/>
            <person name="Hemphill L."/>
            <person name="Shang Y."/>
            <person name="Youmans B."/>
            <person name="Ayvaz T."/>
            <person name="Ross M."/>
            <person name="Santibanez J."/>
            <person name="Aqrawi P."/>
            <person name="Gross S."/>
            <person name="Joshi V."/>
            <person name="Fowler G."/>
            <person name="Nazareth L."/>
            <person name="Reid J."/>
            <person name="Worley K."/>
            <person name="Petrosino J."/>
            <person name="Highlander S."/>
            <person name="Gibbs R."/>
        </authorList>
    </citation>
    <scope>NUCLEOTIDE SEQUENCE [LARGE SCALE GENOMIC DNA]</scope>
    <source>
        <strain evidence="1 2">ATCC 33394</strain>
    </source>
</reference>
<name>F0EZS3_9NEIS</name>
<evidence type="ECO:0000313" key="2">
    <source>
        <dbReference type="Proteomes" id="UP000004088"/>
    </source>
</evidence>
<organism evidence="1 2">
    <name type="scientific">Kingella denitrificans ATCC 33394</name>
    <dbReference type="NCBI Taxonomy" id="888741"/>
    <lineage>
        <taxon>Bacteria</taxon>
        <taxon>Pseudomonadati</taxon>
        <taxon>Pseudomonadota</taxon>
        <taxon>Betaproteobacteria</taxon>
        <taxon>Neisseriales</taxon>
        <taxon>Neisseriaceae</taxon>
        <taxon>Kingella</taxon>
    </lineage>
</organism>
<dbReference type="HOGENOM" id="CLU_3252767_0_0_4"/>
<dbReference type="Proteomes" id="UP000004088">
    <property type="component" value="Unassembled WGS sequence"/>
</dbReference>
<protein>
    <submittedName>
        <fullName evidence="1">Uncharacterized protein</fullName>
    </submittedName>
</protein>
<dbReference type="STRING" id="888741.HMPREF9098_1258"/>
<sequence>MPAAKKAACTPCSLPCRRDTAIIRFFQHTYDKKEHNHGFYFT</sequence>
<accession>F0EZS3</accession>
<keyword evidence="2" id="KW-1185">Reference proteome</keyword>
<dbReference type="AlphaFoldDB" id="F0EZS3"/>
<evidence type="ECO:0000313" key="1">
    <source>
        <dbReference type="EMBL" id="EGC17242.1"/>
    </source>
</evidence>
<dbReference type="EMBL" id="AEWV01000021">
    <property type="protein sequence ID" value="EGC17242.1"/>
    <property type="molecule type" value="Genomic_DNA"/>
</dbReference>
<comment type="caution">
    <text evidence="1">The sequence shown here is derived from an EMBL/GenBank/DDBJ whole genome shotgun (WGS) entry which is preliminary data.</text>
</comment>